<dbReference type="Proteomes" id="UP000060487">
    <property type="component" value="Unassembled WGS sequence"/>
</dbReference>
<evidence type="ECO:0000313" key="1">
    <source>
        <dbReference type="EMBL" id="KWT75280.1"/>
    </source>
</evidence>
<dbReference type="RefSeq" id="WP_157073064.1">
    <property type="nucleotide sequence ID" value="NZ_LNQR01000130.1"/>
</dbReference>
<comment type="caution">
    <text evidence="1">The sequence shown here is derived from an EMBL/GenBank/DDBJ whole genome shotgun (WGS) entry which is preliminary data.</text>
</comment>
<gene>
    <name evidence="1" type="ORF">ASN18_3248</name>
</gene>
<organism evidence="1 2">
    <name type="scientific">Candidatus Magnetominusculus xianensis</name>
    <dbReference type="NCBI Taxonomy" id="1748249"/>
    <lineage>
        <taxon>Bacteria</taxon>
        <taxon>Pseudomonadati</taxon>
        <taxon>Nitrospirota</taxon>
        <taxon>Nitrospiria</taxon>
        <taxon>Nitrospirales</taxon>
        <taxon>Nitrospiraceae</taxon>
        <taxon>Candidatus Magnetominusculus</taxon>
    </lineage>
</organism>
<name>A0ABR5SB89_9BACT</name>
<dbReference type="EMBL" id="LNQR01000130">
    <property type="protein sequence ID" value="KWT75280.1"/>
    <property type="molecule type" value="Genomic_DNA"/>
</dbReference>
<proteinExistence type="predicted"/>
<evidence type="ECO:0000313" key="2">
    <source>
        <dbReference type="Proteomes" id="UP000060487"/>
    </source>
</evidence>
<keyword evidence="2" id="KW-1185">Reference proteome</keyword>
<reference evidence="1 2" key="1">
    <citation type="submission" date="2015-11" db="EMBL/GenBank/DDBJ databases">
        <authorList>
            <person name="Lin W."/>
        </authorList>
    </citation>
    <scope>NUCLEOTIDE SEQUENCE [LARGE SCALE GENOMIC DNA]</scope>
    <source>
        <strain evidence="1 2">HCH-1</strain>
    </source>
</reference>
<evidence type="ECO:0008006" key="3">
    <source>
        <dbReference type="Google" id="ProtNLM"/>
    </source>
</evidence>
<protein>
    <recommendedName>
        <fullName evidence="3">Secreted protein</fullName>
    </recommendedName>
</protein>
<sequence length="56" mass="6564">MLKVFSLIFGTYFIGALIVEISKRLSQDSTTKTFCERRFLPQFKLSSIFRKITGWL</sequence>
<accession>A0ABR5SB89</accession>